<dbReference type="OrthoDB" id="68483at2759"/>
<comment type="caution">
    <text evidence="10">The sequence shown here is derived from an EMBL/GenBank/DDBJ whole genome shotgun (WGS) entry which is preliminary data.</text>
</comment>
<feature type="compositionally biased region" description="Polar residues" evidence="8">
    <location>
        <begin position="396"/>
        <end position="406"/>
    </location>
</feature>
<dbReference type="PROSITE" id="PS50011">
    <property type="entry name" value="PROTEIN_KINASE_DOM"/>
    <property type="match status" value="1"/>
</dbReference>
<evidence type="ECO:0000256" key="8">
    <source>
        <dbReference type="SAM" id="MobiDB-lite"/>
    </source>
</evidence>
<keyword evidence="11" id="KW-1185">Reference proteome</keyword>
<dbReference type="GO" id="GO:0004674">
    <property type="term" value="F:protein serine/threonine kinase activity"/>
    <property type="evidence" value="ECO:0007669"/>
    <property type="project" value="UniProtKB-KW"/>
</dbReference>
<dbReference type="InterPro" id="IPR000719">
    <property type="entry name" value="Prot_kinase_dom"/>
</dbReference>
<dbReference type="EMBL" id="CAJNJA010035575">
    <property type="protein sequence ID" value="CAE7708545.1"/>
    <property type="molecule type" value="Genomic_DNA"/>
</dbReference>
<evidence type="ECO:0000256" key="1">
    <source>
        <dbReference type="ARBA" id="ARBA00022527"/>
    </source>
</evidence>
<keyword evidence="4" id="KW-0418">Kinase</keyword>
<evidence type="ECO:0000256" key="6">
    <source>
        <dbReference type="PROSITE-ProRule" id="PRU10141"/>
    </source>
</evidence>
<feature type="compositionally biased region" description="Basic and acidic residues" evidence="8">
    <location>
        <begin position="409"/>
        <end position="426"/>
    </location>
</feature>
<reference evidence="10" key="1">
    <citation type="submission" date="2021-02" db="EMBL/GenBank/DDBJ databases">
        <authorList>
            <person name="Dougan E. K."/>
            <person name="Rhodes N."/>
            <person name="Thang M."/>
            <person name="Chan C."/>
        </authorList>
    </citation>
    <scope>NUCLEOTIDE SEQUENCE</scope>
</reference>
<keyword evidence="5 6" id="KW-0067">ATP-binding</keyword>
<dbReference type="PANTHER" id="PTHR24349">
    <property type="entry name" value="SERINE/THREONINE-PROTEIN KINASE"/>
    <property type="match status" value="1"/>
</dbReference>
<protein>
    <submittedName>
        <fullName evidence="10">CAMK2D protein</fullName>
    </submittedName>
</protein>
<dbReference type="Gene3D" id="1.10.510.10">
    <property type="entry name" value="Transferase(Phosphotransferase) domain 1"/>
    <property type="match status" value="1"/>
</dbReference>
<evidence type="ECO:0000256" key="7">
    <source>
        <dbReference type="RuleBase" id="RU000304"/>
    </source>
</evidence>
<accession>A0A812X3H5</accession>
<keyword evidence="2" id="KW-0808">Transferase</keyword>
<feature type="non-terminal residue" evidence="10">
    <location>
        <position position="452"/>
    </location>
</feature>
<evidence type="ECO:0000256" key="3">
    <source>
        <dbReference type="ARBA" id="ARBA00022741"/>
    </source>
</evidence>
<evidence type="ECO:0000313" key="10">
    <source>
        <dbReference type="EMBL" id="CAE7708545.1"/>
    </source>
</evidence>
<evidence type="ECO:0000256" key="2">
    <source>
        <dbReference type="ARBA" id="ARBA00022679"/>
    </source>
</evidence>
<dbReference type="SUPFAM" id="SSF56112">
    <property type="entry name" value="Protein kinase-like (PK-like)"/>
    <property type="match status" value="1"/>
</dbReference>
<feature type="domain" description="Protein kinase" evidence="9">
    <location>
        <begin position="57"/>
        <end position="331"/>
    </location>
</feature>
<feature type="binding site" evidence="6">
    <location>
        <position position="86"/>
    </location>
    <ligand>
        <name>ATP</name>
        <dbReference type="ChEBI" id="CHEBI:30616"/>
    </ligand>
</feature>
<sequence length="452" mass="50896">WKMLSYRLSEPPHAKAIPWLEEQSTSFVLRLCSWMGCSASQEEYDEIPESAEFFQRYALGKKLGEGAFGQVRLATEIATKKEFAVKVADARVQETRNVVAVSKRRRRNLEREIAMWRIASAAKVSQVTCLENAYYCGGFYYMVCEKGQRNLMQHLLMVKVLTEEEFARLASEMLHGIQHIHTAGLVHRDVKPENFLFGDKNGFQLKICDFGLALKQPKNGKLTGVGGTAPYMAPETLVVPKGLRSKPSFHKEVDVWAFGVILYLILFGRFPYMPPGEPTADSMKHAIRSNDPPLEFQESQSSLALKLTRRVLVRDPRQRVTASEALKDPFVLKASQHGKRGGDLRVSVRNVKDMAEKLREYQISENTQQDLESRLKTVTAKSGGIWFSEGDDKTLVSPTTSQNSVNLRADSRIKKDKKPVSRDKFGTHSGVMTEDTASKPAERAASIPEEPR</sequence>
<dbReference type="Pfam" id="PF00069">
    <property type="entry name" value="Pkinase"/>
    <property type="match status" value="1"/>
</dbReference>
<proteinExistence type="inferred from homology"/>
<dbReference type="SMART" id="SM00220">
    <property type="entry name" value="S_TKc"/>
    <property type="match status" value="1"/>
</dbReference>
<name>A0A812X3H5_9DINO</name>
<evidence type="ECO:0000259" key="9">
    <source>
        <dbReference type="PROSITE" id="PS50011"/>
    </source>
</evidence>
<keyword evidence="1 7" id="KW-0723">Serine/threonine-protein kinase</keyword>
<organism evidence="10 11">
    <name type="scientific">Symbiodinium necroappetens</name>
    <dbReference type="NCBI Taxonomy" id="1628268"/>
    <lineage>
        <taxon>Eukaryota</taxon>
        <taxon>Sar</taxon>
        <taxon>Alveolata</taxon>
        <taxon>Dinophyceae</taxon>
        <taxon>Suessiales</taxon>
        <taxon>Symbiodiniaceae</taxon>
        <taxon>Symbiodinium</taxon>
    </lineage>
</organism>
<comment type="similarity">
    <text evidence="7">Belongs to the protein kinase superfamily.</text>
</comment>
<feature type="region of interest" description="Disordered" evidence="8">
    <location>
        <begin position="389"/>
        <end position="452"/>
    </location>
</feature>
<keyword evidence="3 6" id="KW-0547">Nucleotide-binding</keyword>
<evidence type="ECO:0000256" key="4">
    <source>
        <dbReference type="ARBA" id="ARBA00022777"/>
    </source>
</evidence>
<dbReference type="Proteomes" id="UP000601435">
    <property type="component" value="Unassembled WGS sequence"/>
</dbReference>
<dbReference type="PROSITE" id="PS00107">
    <property type="entry name" value="PROTEIN_KINASE_ATP"/>
    <property type="match status" value="1"/>
</dbReference>
<dbReference type="InterPro" id="IPR011009">
    <property type="entry name" value="Kinase-like_dom_sf"/>
</dbReference>
<evidence type="ECO:0000313" key="11">
    <source>
        <dbReference type="Proteomes" id="UP000601435"/>
    </source>
</evidence>
<dbReference type="InterPro" id="IPR008271">
    <property type="entry name" value="Ser/Thr_kinase_AS"/>
</dbReference>
<dbReference type="InterPro" id="IPR050205">
    <property type="entry name" value="CDPK_Ser/Thr_kinases"/>
</dbReference>
<dbReference type="InterPro" id="IPR017441">
    <property type="entry name" value="Protein_kinase_ATP_BS"/>
</dbReference>
<dbReference type="GO" id="GO:0005524">
    <property type="term" value="F:ATP binding"/>
    <property type="evidence" value="ECO:0007669"/>
    <property type="project" value="UniProtKB-UniRule"/>
</dbReference>
<gene>
    <name evidence="10" type="primary">CAMK2D</name>
    <name evidence="10" type="ORF">SNEC2469_LOCUS20433</name>
</gene>
<dbReference type="AlphaFoldDB" id="A0A812X3H5"/>
<evidence type="ECO:0000256" key="5">
    <source>
        <dbReference type="ARBA" id="ARBA00022840"/>
    </source>
</evidence>
<dbReference type="PROSITE" id="PS00108">
    <property type="entry name" value="PROTEIN_KINASE_ST"/>
    <property type="match status" value="1"/>
</dbReference>